<evidence type="ECO:0000313" key="2">
    <source>
        <dbReference type="EMBL" id="TNC29838.1"/>
    </source>
</evidence>
<accession>A0A5C4MIK3</accession>
<comment type="caution">
    <text evidence="3">The sequence shown here is derived from an EMBL/GenBank/DDBJ whole genome shotgun (WGS) entry which is preliminary data.</text>
</comment>
<dbReference type="RefSeq" id="WP_139106821.1">
    <property type="nucleotide sequence ID" value="NZ_VDFR01000129.1"/>
</dbReference>
<dbReference type="AlphaFoldDB" id="A0A5C4MIK3"/>
<gene>
    <name evidence="3" type="ORF">FHE65_25405</name>
    <name evidence="2" type="ORF">FHE65_33320</name>
</gene>
<evidence type="ECO:0000313" key="4">
    <source>
        <dbReference type="Proteomes" id="UP000306740"/>
    </source>
</evidence>
<reference evidence="3 4" key="1">
    <citation type="submission" date="2019-05" db="EMBL/GenBank/DDBJ databases">
        <title>Mumia sp. nov., isolated from the intestinal contents of plateau pika (Ochotona curzoniae) in the Qinghai-Tibet plateau of China.</title>
        <authorList>
            <person name="Tian Z."/>
        </authorList>
    </citation>
    <scope>NUCLEOTIDE SEQUENCE [LARGE SCALE GENOMIC DNA]</scope>
    <source>
        <strain evidence="4">527</strain>
        <strain evidence="3">Z527</strain>
    </source>
</reference>
<evidence type="ECO:0000313" key="3">
    <source>
        <dbReference type="EMBL" id="TNC37113.1"/>
    </source>
</evidence>
<evidence type="ECO:0000256" key="1">
    <source>
        <dbReference type="SAM" id="MobiDB-lite"/>
    </source>
</evidence>
<dbReference type="EMBL" id="VDFR01000229">
    <property type="protein sequence ID" value="TNC29838.1"/>
    <property type="molecule type" value="Genomic_DNA"/>
</dbReference>
<dbReference type="Proteomes" id="UP000306740">
    <property type="component" value="Unassembled WGS sequence"/>
</dbReference>
<protein>
    <submittedName>
        <fullName evidence="3">Uncharacterized protein</fullName>
    </submittedName>
</protein>
<feature type="region of interest" description="Disordered" evidence="1">
    <location>
        <begin position="85"/>
        <end position="125"/>
    </location>
</feature>
<feature type="compositionally biased region" description="Gly residues" evidence="1">
    <location>
        <begin position="106"/>
        <end position="125"/>
    </location>
</feature>
<sequence length="125" mass="12895">MDILRPGGTFWRIARRRRSDFGQPLPWMPELAGGAAAPPTASEPGWRPIVVTRNGAVVRVEPAPGRRETPGRIKEIAAAVYALPSTASTADDPSHAPYQPHPGPATTGGWGAPGQGNGGGVAGGE</sequence>
<name>A0A5C4MIK3_9ACTN</name>
<proteinExistence type="predicted"/>
<organism evidence="3 4">
    <name type="scientific">Mumia zhuanghuii</name>
    <dbReference type="NCBI Taxonomy" id="2585211"/>
    <lineage>
        <taxon>Bacteria</taxon>
        <taxon>Bacillati</taxon>
        <taxon>Actinomycetota</taxon>
        <taxon>Actinomycetes</taxon>
        <taxon>Propionibacteriales</taxon>
        <taxon>Nocardioidaceae</taxon>
        <taxon>Mumia</taxon>
    </lineage>
</organism>
<dbReference type="EMBL" id="VDFR01000129">
    <property type="protein sequence ID" value="TNC37113.1"/>
    <property type="molecule type" value="Genomic_DNA"/>
</dbReference>